<feature type="transmembrane region" description="Helical" evidence="1">
    <location>
        <begin position="12"/>
        <end position="33"/>
    </location>
</feature>
<dbReference type="EMBL" id="AAAFYZ010000221">
    <property type="protein sequence ID" value="EAB8480060.1"/>
    <property type="molecule type" value="Genomic_DNA"/>
</dbReference>
<gene>
    <name evidence="2" type="ORF">AU894_28650</name>
</gene>
<comment type="caution">
    <text evidence="2">The sequence shown here is derived from an EMBL/GenBank/DDBJ whole genome shotgun (WGS) entry which is preliminary data.</text>
</comment>
<accession>A0A3Y9C7W1</accession>
<name>A0A3Y9C7W1_SALEB</name>
<organism evidence="2">
    <name type="scientific">Salmonella enterica subsp. enterica serovar Java</name>
    <dbReference type="NCBI Taxonomy" id="224729"/>
    <lineage>
        <taxon>Bacteria</taxon>
        <taxon>Pseudomonadati</taxon>
        <taxon>Pseudomonadota</taxon>
        <taxon>Gammaproteobacteria</taxon>
        <taxon>Enterobacterales</taxon>
        <taxon>Enterobacteriaceae</taxon>
        <taxon>Salmonella</taxon>
    </lineage>
</organism>
<keyword evidence="1" id="KW-0472">Membrane</keyword>
<evidence type="ECO:0000313" key="2">
    <source>
        <dbReference type="EMBL" id="EAB8480060.1"/>
    </source>
</evidence>
<feature type="non-terminal residue" evidence="2">
    <location>
        <position position="1"/>
    </location>
</feature>
<proteinExistence type="predicted"/>
<dbReference type="AlphaFoldDB" id="A0A3Y9C7W1"/>
<keyword evidence="1" id="KW-1133">Transmembrane helix</keyword>
<reference evidence="2" key="1">
    <citation type="submission" date="2018-08" db="EMBL/GenBank/DDBJ databases">
        <authorList>
            <person name="Ashton P.M."/>
            <person name="Dallman T."/>
            <person name="Nair S."/>
            <person name="De Pinna E."/>
            <person name="Peters T."/>
            <person name="Grant K."/>
        </authorList>
    </citation>
    <scope>NUCLEOTIDE SEQUENCE [LARGE SCALE GENOMIC DNA]</scope>
    <source>
        <strain evidence="2">43913</strain>
    </source>
</reference>
<dbReference type="Proteomes" id="UP000839644">
    <property type="component" value="Unassembled WGS sequence"/>
</dbReference>
<sequence>ISPVTRHHIYTVCAGVYFSVFSTGISVAGYIVFTQINRQIFAFKSCSGRINAAVCFCRICVKNRYSTLRLTLNDQCK</sequence>
<protein>
    <submittedName>
        <fullName evidence="2">Uncharacterized protein</fullName>
    </submittedName>
</protein>
<evidence type="ECO:0000256" key="1">
    <source>
        <dbReference type="SAM" id="Phobius"/>
    </source>
</evidence>
<keyword evidence="1" id="KW-0812">Transmembrane</keyword>